<dbReference type="PANTHER" id="PTHR24072">
    <property type="entry name" value="RHO FAMILY GTPASE"/>
    <property type="match status" value="1"/>
</dbReference>
<protein>
    <recommendedName>
        <fullName evidence="6">P-loop containing nucleoside triphosphate hydrolase protein</fullName>
    </recommendedName>
</protein>
<proteinExistence type="predicted"/>
<dbReference type="STRING" id="240176.A8PF58"/>
<dbReference type="SUPFAM" id="SSF52540">
    <property type="entry name" value="P-loop containing nucleoside triphosphate hydrolases"/>
    <property type="match status" value="1"/>
</dbReference>
<dbReference type="eggNOG" id="KOG0393">
    <property type="taxonomic scope" value="Eukaryota"/>
</dbReference>
<dbReference type="AlphaFoldDB" id="A8PF58"/>
<dbReference type="InterPro" id="IPR001806">
    <property type="entry name" value="Small_GTPase"/>
</dbReference>
<evidence type="ECO:0008006" key="6">
    <source>
        <dbReference type="Google" id="ProtNLM"/>
    </source>
</evidence>
<dbReference type="PRINTS" id="PR00449">
    <property type="entry name" value="RASTRNSFRMNG"/>
</dbReference>
<evidence type="ECO:0000256" key="1">
    <source>
        <dbReference type="ARBA" id="ARBA00022741"/>
    </source>
</evidence>
<reference evidence="4 5" key="1">
    <citation type="journal article" date="2010" name="Proc. Natl. Acad. Sci. U.S.A.">
        <title>Insights into evolution of multicellular fungi from the assembled chromosomes of the mushroom Coprinopsis cinerea (Coprinus cinereus).</title>
        <authorList>
            <person name="Stajich J.E."/>
            <person name="Wilke S.K."/>
            <person name="Ahren D."/>
            <person name="Au C.H."/>
            <person name="Birren B.W."/>
            <person name="Borodovsky M."/>
            <person name="Burns C."/>
            <person name="Canback B."/>
            <person name="Casselton L.A."/>
            <person name="Cheng C.K."/>
            <person name="Deng J."/>
            <person name="Dietrich F.S."/>
            <person name="Fargo D.C."/>
            <person name="Farman M.L."/>
            <person name="Gathman A.C."/>
            <person name="Goldberg J."/>
            <person name="Guigo R."/>
            <person name="Hoegger P.J."/>
            <person name="Hooker J.B."/>
            <person name="Huggins A."/>
            <person name="James T.Y."/>
            <person name="Kamada T."/>
            <person name="Kilaru S."/>
            <person name="Kodira C."/>
            <person name="Kues U."/>
            <person name="Kupfer D."/>
            <person name="Kwan H.S."/>
            <person name="Lomsadze A."/>
            <person name="Li W."/>
            <person name="Lilly W.W."/>
            <person name="Ma L.J."/>
            <person name="Mackey A.J."/>
            <person name="Manning G."/>
            <person name="Martin F."/>
            <person name="Muraguchi H."/>
            <person name="Natvig D.O."/>
            <person name="Palmerini H."/>
            <person name="Ramesh M.A."/>
            <person name="Rehmeyer C.J."/>
            <person name="Roe B.A."/>
            <person name="Shenoy N."/>
            <person name="Stanke M."/>
            <person name="Ter-Hovhannisyan V."/>
            <person name="Tunlid A."/>
            <person name="Velagapudi R."/>
            <person name="Vision T.J."/>
            <person name="Zeng Q."/>
            <person name="Zolan M.E."/>
            <person name="Pukkila P.J."/>
        </authorList>
    </citation>
    <scope>NUCLEOTIDE SEQUENCE [LARGE SCALE GENOMIC DNA]</scope>
    <source>
        <strain evidence="5">Okayama-7 / 130 / ATCC MYA-4618 / FGSC 9003</strain>
    </source>
</reference>
<sequence length="350" mass="38302">MEMNPNDCYVTFCIHFRGFNILPVSPWPGTPTTNQRQREPQDFPRTASRNFREESSVGQAVTTIPVAFIQVLSSHPMDSGATVRRKVVFLGDEGVGKSSLISVLTTGVLPEQARPSSKKVLKHASALVVLDMDTLDSNLVDIEKLKQKIHGDPSSATAPGTVSTSPQDEIQSSTFEPSMNLPGAGPRSPLTVELDLWDTDGKEIFDAQPPEFRDAHCVVLCFSVLLKDVAVGRVDGGLGSAETSWLETAKQYRVHAPIVLVGCKKDLRQDREDTKVVSIEKARETSTRIRATAYAECSAFTGDGTREVLQAIARAALTYRVDSEMQVKQKRSGSAWFREVIAKGKDKLLG</sequence>
<feature type="compositionally biased region" description="Polar residues" evidence="3">
    <location>
        <begin position="154"/>
        <end position="177"/>
    </location>
</feature>
<dbReference type="EMBL" id="AACS02000008">
    <property type="protein sequence ID" value="EAU80988.2"/>
    <property type="molecule type" value="Genomic_DNA"/>
</dbReference>
<dbReference type="SMART" id="SM00173">
    <property type="entry name" value="RAS"/>
    <property type="match status" value="1"/>
</dbReference>
<keyword evidence="2" id="KW-0342">GTP-binding</keyword>
<feature type="region of interest" description="Disordered" evidence="3">
    <location>
        <begin position="150"/>
        <end position="187"/>
    </location>
</feature>
<dbReference type="PROSITE" id="PS51420">
    <property type="entry name" value="RHO"/>
    <property type="match status" value="1"/>
</dbReference>
<dbReference type="Proteomes" id="UP000001861">
    <property type="component" value="Unassembled WGS sequence"/>
</dbReference>
<evidence type="ECO:0000256" key="2">
    <source>
        <dbReference type="ARBA" id="ARBA00023134"/>
    </source>
</evidence>
<dbReference type="GO" id="GO:0007264">
    <property type="term" value="P:small GTPase-mediated signal transduction"/>
    <property type="evidence" value="ECO:0007669"/>
    <property type="project" value="InterPro"/>
</dbReference>
<dbReference type="KEGG" id="cci:CC1G_03164"/>
<dbReference type="GO" id="GO:0003924">
    <property type="term" value="F:GTPase activity"/>
    <property type="evidence" value="ECO:0007669"/>
    <property type="project" value="InterPro"/>
</dbReference>
<dbReference type="VEuPathDB" id="FungiDB:CC1G_03164"/>
<dbReference type="InterPro" id="IPR003578">
    <property type="entry name" value="Small_GTPase_Rho"/>
</dbReference>
<dbReference type="SMART" id="SM00174">
    <property type="entry name" value="RHO"/>
    <property type="match status" value="1"/>
</dbReference>
<evidence type="ECO:0000313" key="4">
    <source>
        <dbReference type="EMBL" id="EAU80988.2"/>
    </source>
</evidence>
<feature type="region of interest" description="Disordered" evidence="3">
    <location>
        <begin position="27"/>
        <end position="54"/>
    </location>
</feature>
<dbReference type="Pfam" id="PF00071">
    <property type="entry name" value="Ras"/>
    <property type="match status" value="1"/>
</dbReference>
<keyword evidence="1" id="KW-0547">Nucleotide-binding</keyword>
<accession>A8PF58</accession>
<dbReference type="InParanoid" id="A8PF58"/>
<comment type="caution">
    <text evidence="4">The sequence shown here is derived from an EMBL/GenBank/DDBJ whole genome shotgun (WGS) entry which is preliminary data.</text>
</comment>
<dbReference type="GO" id="GO:0005525">
    <property type="term" value="F:GTP binding"/>
    <property type="evidence" value="ECO:0007669"/>
    <property type="project" value="UniProtKB-KW"/>
</dbReference>
<dbReference type="Gene3D" id="3.40.50.300">
    <property type="entry name" value="P-loop containing nucleotide triphosphate hydrolases"/>
    <property type="match status" value="1"/>
</dbReference>
<name>A8PF58_COPC7</name>
<dbReference type="GeneID" id="6017591"/>
<dbReference type="HOGENOM" id="CLU_792306_0_0_1"/>
<dbReference type="SMART" id="SM00175">
    <property type="entry name" value="RAB"/>
    <property type="match status" value="1"/>
</dbReference>
<organism evidence="4 5">
    <name type="scientific">Coprinopsis cinerea (strain Okayama-7 / 130 / ATCC MYA-4618 / FGSC 9003)</name>
    <name type="common">Inky cap fungus</name>
    <name type="synonym">Hormographiella aspergillata</name>
    <dbReference type="NCBI Taxonomy" id="240176"/>
    <lineage>
        <taxon>Eukaryota</taxon>
        <taxon>Fungi</taxon>
        <taxon>Dikarya</taxon>
        <taxon>Basidiomycota</taxon>
        <taxon>Agaricomycotina</taxon>
        <taxon>Agaricomycetes</taxon>
        <taxon>Agaricomycetidae</taxon>
        <taxon>Agaricales</taxon>
        <taxon>Agaricineae</taxon>
        <taxon>Psathyrellaceae</taxon>
        <taxon>Coprinopsis</taxon>
    </lineage>
</organism>
<dbReference type="RefSeq" id="XP_001840935.2">
    <property type="nucleotide sequence ID" value="XM_001840883.2"/>
</dbReference>
<evidence type="ECO:0000256" key="3">
    <source>
        <dbReference type="SAM" id="MobiDB-lite"/>
    </source>
</evidence>
<keyword evidence="5" id="KW-1185">Reference proteome</keyword>
<evidence type="ECO:0000313" key="5">
    <source>
        <dbReference type="Proteomes" id="UP000001861"/>
    </source>
</evidence>
<dbReference type="PROSITE" id="PS51419">
    <property type="entry name" value="RAB"/>
    <property type="match status" value="1"/>
</dbReference>
<dbReference type="InterPro" id="IPR027417">
    <property type="entry name" value="P-loop_NTPase"/>
</dbReference>
<gene>
    <name evidence="4" type="ORF">CC1G_03164</name>
</gene>